<reference evidence="2 3" key="1">
    <citation type="journal article" name="Sci. Rep.">
        <title>Genome-scale phylogenetic analyses confirm Olpidium as the closest living zoosporic fungus to the non-flagellated, terrestrial fungi.</title>
        <authorList>
            <person name="Chang Y."/>
            <person name="Rochon D."/>
            <person name="Sekimoto S."/>
            <person name="Wang Y."/>
            <person name="Chovatia M."/>
            <person name="Sandor L."/>
            <person name="Salamov A."/>
            <person name="Grigoriev I.V."/>
            <person name="Stajich J.E."/>
            <person name="Spatafora J.W."/>
        </authorList>
    </citation>
    <scope>NUCLEOTIDE SEQUENCE [LARGE SCALE GENOMIC DNA]</scope>
    <source>
        <strain evidence="2">S191</strain>
    </source>
</reference>
<keyword evidence="3" id="KW-1185">Reference proteome</keyword>
<organism evidence="2 3">
    <name type="scientific">Olpidium bornovanus</name>
    <dbReference type="NCBI Taxonomy" id="278681"/>
    <lineage>
        <taxon>Eukaryota</taxon>
        <taxon>Fungi</taxon>
        <taxon>Fungi incertae sedis</taxon>
        <taxon>Olpidiomycota</taxon>
        <taxon>Olpidiomycotina</taxon>
        <taxon>Olpidiomycetes</taxon>
        <taxon>Olpidiales</taxon>
        <taxon>Olpidiaceae</taxon>
        <taxon>Olpidium</taxon>
    </lineage>
</organism>
<evidence type="ECO:0000313" key="3">
    <source>
        <dbReference type="Proteomes" id="UP000673691"/>
    </source>
</evidence>
<comment type="caution">
    <text evidence="2">The sequence shown here is derived from an EMBL/GenBank/DDBJ whole genome shotgun (WGS) entry which is preliminary data.</text>
</comment>
<name>A0A8H7ZLV3_9FUNG</name>
<proteinExistence type="predicted"/>
<feature type="region of interest" description="Disordered" evidence="1">
    <location>
        <begin position="1"/>
        <end position="49"/>
    </location>
</feature>
<accession>A0A8H7ZLV3</accession>
<protein>
    <submittedName>
        <fullName evidence="2">Uncharacterized protein</fullName>
    </submittedName>
</protein>
<evidence type="ECO:0000256" key="1">
    <source>
        <dbReference type="SAM" id="MobiDB-lite"/>
    </source>
</evidence>
<dbReference type="AlphaFoldDB" id="A0A8H7ZLV3"/>
<dbReference type="Proteomes" id="UP000673691">
    <property type="component" value="Unassembled WGS sequence"/>
</dbReference>
<evidence type="ECO:0000313" key="2">
    <source>
        <dbReference type="EMBL" id="KAG5455818.1"/>
    </source>
</evidence>
<sequence>MEGVRELRGPIGRMRLPQETAGAPGEPGGSGGRAELDSPEGPGSRVRGGAFGPGGSWFYRYSEAAQAGPSVSSAAAASSSAAAASSSAFAAASAASTAAAAAAGPFAVLRAADLAENGLQVGPFSCAFRMWAHPVTRSLGDIVQIDESKLYQLQDSNSDEAGTTFAMKATELEPRQIITYQYLTGKTLQA</sequence>
<dbReference type="EMBL" id="JAEFCI010012745">
    <property type="protein sequence ID" value="KAG5455818.1"/>
    <property type="molecule type" value="Genomic_DNA"/>
</dbReference>
<gene>
    <name evidence="2" type="ORF">BJ554DRAFT_4630</name>
</gene>